<dbReference type="Proteomes" id="UP000198757">
    <property type="component" value="Unassembled WGS sequence"/>
</dbReference>
<feature type="transmembrane region" description="Helical" evidence="6">
    <location>
        <begin position="370"/>
        <end position="395"/>
    </location>
</feature>
<dbReference type="InterPro" id="IPR025857">
    <property type="entry name" value="MacB_PCD"/>
</dbReference>
<feature type="transmembrane region" description="Helical" evidence="6">
    <location>
        <begin position="21"/>
        <end position="41"/>
    </location>
</feature>
<feature type="domain" description="ABC3 transporter permease C-terminal" evidence="7">
    <location>
        <begin position="282"/>
        <end position="397"/>
    </location>
</feature>
<dbReference type="GO" id="GO:0005886">
    <property type="term" value="C:plasma membrane"/>
    <property type="evidence" value="ECO:0007669"/>
    <property type="project" value="UniProtKB-SubCell"/>
</dbReference>
<evidence type="ECO:0000256" key="4">
    <source>
        <dbReference type="ARBA" id="ARBA00022989"/>
    </source>
</evidence>
<keyword evidence="3 6" id="KW-0812">Transmembrane</keyword>
<keyword evidence="10" id="KW-1185">Reference proteome</keyword>
<dbReference type="InterPro" id="IPR003838">
    <property type="entry name" value="ABC3_permease_C"/>
</dbReference>
<evidence type="ECO:0000313" key="10">
    <source>
        <dbReference type="Proteomes" id="UP000198757"/>
    </source>
</evidence>
<feature type="transmembrane region" description="Helical" evidence="6">
    <location>
        <begin position="758"/>
        <end position="776"/>
    </location>
</feature>
<evidence type="ECO:0000256" key="3">
    <source>
        <dbReference type="ARBA" id="ARBA00022692"/>
    </source>
</evidence>
<dbReference type="GO" id="GO:0022857">
    <property type="term" value="F:transmembrane transporter activity"/>
    <property type="evidence" value="ECO:0007669"/>
    <property type="project" value="TreeGrafter"/>
</dbReference>
<feature type="transmembrane region" description="Helical" evidence="6">
    <location>
        <begin position="280"/>
        <end position="304"/>
    </location>
</feature>
<comment type="subcellular location">
    <subcellularLocation>
        <location evidence="1">Cell membrane</location>
        <topology evidence="1">Multi-pass membrane protein</topology>
    </subcellularLocation>
</comment>
<evidence type="ECO:0000256" key="1">
    <source>
        <dbReference type="ARBA" id="ARBA00004651"/>
    </source>
</evidence>
<keyword evidence="5 6" id="KW-0472">Membrane</keyword>
<dbReference type="RefSeq" id="WP_090393183.1">
    <property type="nucleotide sequence ID" value="NZ_FMZO01000023.1"/>
</dbReference>
<dbReference type="PANTHER" id="PTHR30572">
    <property type="entry name" value="MEMBRANE COMPONENT OF TRANSPORTER-RELATED"/>
    <property type="match status" value="1"/>
</dbReference>
<feature type="transmembrane region" description="Helical" evidence="6">
    <location>
        <begin position="714"/>
        <end position="738"/>
    </location>
</feature>
<accession>A0A1G7AL63</accession>
<evidence type="ECO:0000256" key="6">
    <source>
        <dbReference type="SAM" id="Phobius"/>
    </source>
</evidence>
<dbReference type="InterPro" id="IPR050250">
    <property type="entry name" value="Macrolide_Exporter_MacB"/>
</dbReference>
<dbReference type="Pfam" id="PF02687">
    <property type="entry name" value="FtsX"/>
    <property type="match status" value="2"/>
</dbReference>
<dbReference type="STRING" id="1285928.SAMN04487894_12333"/>
<dbReference type="EMBL" id="FMZO01000023">
    <property type="protein sequence ID" value="SDE14626.1"/>
    <property type="molecule type" value="Genomic_DNA"/>
</dbReference>
<dbReference type="PANTHER" id="PTHR30572:SF18">
    <property type="entry name" value="ABC-TYPE MACROLIDE FAMILY EXPORT SYSTEM PERMEASE COMPONENT 2"/>
    <property type="match status" value="1"/>
</dbReference>
<feature type="transmembrane region" description="Helical" evidence="6">
    <location>
        <begin position="416"/>
        <end position="439"/>
    </location>
</feature>
<gene>
    <name evidence="9" type="ORF">SAMN04487894_12333</name>
</gene>
<reference evidence="10" key="1">
    <citation type="submission" date="2016-10" db="EMBL/GenBank/DDBJ databases">
        <authorList>
            <person name="Varghese N."/>
            <person name="Submissions S."/>
        </authorList>
    </citation>
    <scope>NUCLEOTIDE SEQUENCE [LARGE SCALE GENOMIC DNA]</scope>
    <source>
        <strain evidence="10">DSM 25811 / CCM 8410 / LMG 26954 / E90</strain>
    </source>
</reference>
<feature type="transmembrane region" description="Helical" evidence="6">
    <location>
        <begin position="327"/>
        <end position="350"/>
    </location>
</feature>
<dbReference type="Pfam" id="PF12704">
    <property type="entry name" value="MacB_PCD"/>
    <property type="match status" value="2"/>
</dbReference>
<keyword evidence="4 6" id="KW-1133">Transmembrane helix</keyword>
<feature type="domain" description="MacB-like periplasmic core" evidence="8">
    <location>
        <begin position="430"/>
        <end position="626"/>
    </location>
</feature>
<feature type="transmembrane region" description="Helical" evidence="6">
    <location>
        <begin position="670"/>
        <end position="693"/>
    </location>
</feature>
<sequence>MLKSYFKTAFRNFYRNGAYSVINVLGLAIGVASFVLVLLYLNYELSYDKWSPGLKSVYRVSMDKDGEIETNTPAPLAALLMNNDPNIEAATMVQNSGDFEVLLTAGDKKIYQKNLMYADSLFLRVLPYKIVEGNAANAMAAPNTILISEEVARKLFGSTDAMGKTITLYGRALMVNAVFAKPDGPSVYNTEAIVRIADNNIHWENFSYQTLLKMKQPVAPDLLDRSLNRVFYNERIKKDSTSLAEYQAKSSRTLLFSERLSAIHNFPVKGASNFKTVSTLMVLATLLLIIGAINFSNLSIAASVRRAREVGVRKVLGSGRWQIVKQFLGEFTLQCLIAFGTGLLLLWPVLSYFKAAFGIGFDLLKATDGAVLGLQLLACFLLVVLISGLYPSFFLSRFSTSKILKGHYSEGAGGNGFRNVLIVLQFVFSAFFVIASLGIKKQMDFMQSKDKGFSGSQVMRIQVLQKTGEEGFENVRNRLLSVPGVEYVAKTTNMPGAPFLDTMSLGFKFEGKEVRLGVVKISSDFFDALQIPLVTGRKFDERPDDQHTRNIILNETAARKLGAGNVIGKLIYFPYEDSLPARIVGVIKDYNVSDYANAVVPLTYSINNEIGPYRWGGGLVLKLKGNDLRSTIRAVEQEWKSIEPENPIRYSFIDDDFQKLFQTYIRTQNVILFFTIVAVVIALVGLFALISFVAKSRAKEISIRKVLGASAARISVMLSLGFLKLVLIGTIVAIPVGWLAISKWLETFVYKASVGWELFLGAALILVMVSLIVLAIQTLRAAASDPVRALRSE</sequence>
<evidence type="ECO:0000313" key="9">
    <source>
        <dbReference type="EMBL" id="SDE14626.1"/>
    </source>
</evidence>
<dbReference type="AlphaFoldDB" id="A0A1G7AL63"/>
<dbReference type="OrthoDB" id="1451596at2"/>
<organism evidence="9 10">
    <name type="scientific">Niabella drilacis (strain DSM 25811 / CCM 8410 / CCUG 62505 / LMG 26954 / E90)</name>
    <dbReference type="NCBI Taxonomy" id="1285928"/>
    <lineage>
        <taxon>Bacteria</taxon>
        <taxon>Pseudomonadati</taxon>
        <taxon>Bacteroidota</taxon>
        <taxon>Chitinophagia</taxon>
        <taxon>Chitinophagales</taxon>
        <taxon>Chitinophagaceae</taxon>
        <taxon>Niabella</taxon>
    </lineage>
</organism>
<keyword evidence="2" id="KW-1003">Cell membrane</keyword>
<evidence type="ECO:0000256" key="5">
    <source>
        <dbReference type="ARBA" id="ARBA00023136"/>
    </source>
</evidence>
<proteinExistence type="predicted"/>
<evidence type="ECO:0000259" key="7">
    <source>
        <dbReference type="Pfam" id="PF02687"/>
    </source>
</evidence>
<feature type="domain" description="ABC3 transporter permease C-terminal" evidence="7">
    <location>
        <begin position="673"/>
        <end position="785"/>
    </location>
</feature>
<evidence type="ECO:0000256" key="2">
    <source>
        <dbReference type="ARBA" id="ARBA00022475"/>
    </source>
</evidence>
<evidence type="ECO:0000259" key="8">
    <source>
        <dbReference type="Pfam" id="PF12704"/>
    </source>
</evidence>
<protein>
    <submittedName>
        <fullName evidence="9">Putative ABC transport system permease protein</fullName>
    </submittedName>
</protein>
<feature type="domain" description="MacB-like periplasmic core" evidence="8">
    <location>
        <begin position="20"/>
        <end position="226"/>
    </location>
</feature>
<name>A0A1G7AL63_NIADE</name>